<accession>F4WAW0</accession>
<keyword evidence="2" id="KW-1185">Reference proteome</keyword>
<proteinExistence type="predicted"/>
<protein>
    <submittedName>
        <fullName evidence="1">Uncharacterized protein</fullName>
    </submittedName>
</protein>
<gene>
    <name evidence="1" type="ORF">G5I_02653</name>
</gene>
<evidence type="ECO:0000313" key="2">
    <source>
        <dbReference type="Proteomes" id="UP000007755"/>
    </source>
</evidence>
<reference evidence="1" key="1">
    <citation type="submission" date="2011-02" db="EMBL/GenBank/DDBJ databases">
        <title>The genome of the leaf-cutting ant Acromyrmex echinatior suggests key adaptations to social evolution and fungus farming.</title>
        <authorList>
            <person name="Nygaard S."/>
            <person name="Zhang G."/>
        </authorList>
    </citation>
    <scope>NUCLEOTIDE SEQUENCE</scope>
</reference>
<dbReference type="InParanoid" id="F4WAW0"/>
<dbReference type="AlphaFoldDB" id="F4WAW0"/>
<organism evidence="2">
    <name type="scientific">Acromyrmex echinatior</name>
    <name type="common">Panamanian leafcutter ant</name>
    <name type="synonym">Acromyrmex octospinosus echinatior</name>
    <dbReference type="NCBI Taxonomy" id="103372"/>
    <lineage>
        <taxon>Eukaryota</taxon>
        <taxon>Metazoa</taxon>
        <taxon>Ecdysozoa</taxon>
        <taxon>Arthropoda</taxon>
        <taxon>Hexapoda</taxon>
        <taxon>Insecta</taxon>
        <taxon>Pterygota</taxon>
        <taxon>Neoptera</taxon>
        <taxon>Endopterygota</taxon>
        <taxon>Hymenoptera</taxon>
        <taxon>Apocrita</taxon>
        <taxon>Aculeata</taxon>
        <taxon>Formicoidea</taxon>
        <taxon>Formicidae</taxon>
        <taxon>Myrmicinae</taxon>
        <taxon>Acromyrmex</taxon>
    </lineage>
</organism>
<dbReference type="Proteomes" id="UP000007755">
    <property type="component" value="Unassembled WGS sequence"/>
</dbReference>
<evidence type="ECO:0000313" key="1">
    <source>
        <dbReference type="EMBL" id="EGI68650.1"/>
    </source>
</evidence>
<dbReference type="EMBL" id="GL888054">
    <property type="protein sequence ID" value="EGI68650.1"/>
    <property type="molecule type" value="Genomic_DNA"/>
</dbReference>
<sequence>MEREGRLDSISQTYARRRTSVSRTHLFSPGMWVNVRRDAMIRVPLDSANVGPIWLKELNPLTRDWTSSNLRYLREVNARGEKGLAGMGGEGRVAGARRDEVLIKDGVRRRDEIQWLCWRVEDFCELFASCGDAIVNGSGERFRLLLRIWKMDNSAHFKMLARSCLPQLDSLYLKRTTFCVKISSLVMFSSIGKIPNQGGTIPPLSPTLYPFKTSYLSQIKPVQFEFENQNAKSSAQKNSMWMISGTIKC</sequence>
<name>F4WAW0_ACREC</name>